<evidence type="ECO:0000256" key="4">
    <source>
        <dbReference type="ARBA" id="ARBA00022643"/>
    </source>
</evidence>
<gene>
    <name evidence="7" type="ORF">FHX64_002096</name>
</gene>
<dbReference type="RefSeq" id="WP_183413709.1">
    <property type="nucleotide sequence ID" value="NZ_JACHYB010000002.1"/>
</dbReference>
<protein>
    <submittedName>
        <fullName evidence="7">Nitroreductase</fullName>
    </submittedName>
</protein>
<dbReference type="PANTHER" id="PTHR43673">
    <property type="entry name" value="NAD(P)H NITROREDUCTASE YDGI-RELATED"/>
    <property type="match status" value="1"/>
</dbReference>
<name>A0A7W5DSE6_9PORP</name>
<keyword evidence="5" id="KW-0560">Oxidoreductase</keyword>
<reference evidence="7 8" key="1">
    <citation type="submission" date="2020-08" db="EMBL/GenBank/DDBJ databases">
        <title>Genomic Encyclopedia of Type Strains, Phase IV (KMG-IV): sequencing the most valuable type-strain genomes for metagenomic binning, comparative biology and taxonomic classification.</title>
        <authorList>
            <person name="Goeker M."/>
        </authorList>
    </citation>
    <scope>NUCLEOTIDE SEQUENCE [LARGE SCALE GENOMIC DNA]</scope>
    <source>
        <strain evidence="7 8">DSM 27471</strain>
    </source>
</reference>
<keyword evidence="3" id="KW-0285">Flavoprotein</keyword>
<accession>A0A7W5DSE6</accession>
<dbReference type="SUPFAM" id="SSF55469">
    <property type="entry name" value="FMN-dependent nitroreductase-like"/>
    <property type="match status" value="1"/>
</dbReference>
<dbReference type="GO" id="GO:0016491">
    <property type="term" value="F:oxidoreductase activity"/>
    <property type="evidence" value="ECO:0007669"/>
    <property type="project" value="UniProtKB-KW"/>
</dbReference>
<evidence type="ECO:0000256" key="5">
    <source>
        <dbReference type="ARBA" id="ARBA00023002"/>
    </source>
</evidence>
<keyword evidence="8" id="KW-1185">Reference proteome</keyword>
<evidence type="ECO:0000259" key="6">
    <source>
        <dbReference type="Pfam" id="PF00881"/>
    </source>
</evidence>
<organism evidence="7 8">
    <name type="scientific">Microbacter margulisiae</name>
    <dbReference type="NCBI Taxonomy" id="1350067"/>
    <lineage>
        <taxon>Bacteria</taxon>
        <taxon>Pseudomonadati</taxon>
        <taxon>Bacteroidota</taxon>
        <taxon>Bacteroidia</taxon>
        <taxon>Bacteroidales</taxon>
        <taxon>Porphyromonadaceae</taxon>
        <taxon>Microbacter</taxon>
    </lineage>
</organism>
<evidence type="ECO:0000313" key="7">
    <source>
        <dbReference type="EMBL" id="MBB3187898.1"/>
    </source>
</evidence>
<dbReference type="Proteomes" id="UP000544222">
    <property type="component" value="Unassembled WGS sequence"/>
</dbReference>
<evidence type="ECO:0000256" key="1">
    <source>
        <dbReference type="ARBA" id="ARBA00001917"/>
    </source>
</evidence>
<evidence type="ECO:0000256" key="3">
    <source>
        <dbReference type="ARBA" id="ARBA00022630"/>
    </source>
</evidence>
<dbReference type="Pfam" id="PF00881">
    <property type="entry name" value="Nitroreductase"/>
    <property type="match status" value="1"/>
</dbReference>
<dbReference type="EMBL" id="JACHYB010000002">
    <property type="protein sequence ID" value="MBB3187898.1"/>
    <property type="molecule type" value="Genomic_DNA"/>
</dbReference>
<dbReference type="InterPro" id="IPR000415">
    <property type="entry name" value="Nitroreductase-like"/>
</dbReference>
<dbReference type="InterPro" id="IPR029479">
    <property type="entry name" value="Nitroreductase"/>
</dbReference>
<feature type="domain" description="Nitroreductase" evidence="6">
    <location>
        <begin position="8"/>
        <end position="183"/>
    </location>
</feature>
<comment type="similarity">
    <text evidence="2">Belongs to the nitroreductase family.</text>
</comment>
<evidence type="ECO:0000313" key="8">
    <source>
        <dbReference type="Proteomes" id="UP000544222"/>
    </source>
</evidence>
<comment type="caution">
    <text evidence="7">The sequence shown here is derived from an EMBL/GenBank/DDBJ whole genome shotgun (WGS) entry which is preliminary data.</text>
</comment>
<evidence type="ECO:0000256" key="2">
    <source>
        <dbReference type="ARBA" id="ARBA00007118"/>
    </source>
</evidence>
<keyword evidence="4" id="KW-0288">FMN</keyword>
<sequence length="209" mass="23335">MSVLENLEWRYATKRMNGTPVPQAKLDTILEAIRMAPTSLGLQPFKVIVVEDAALREKIYNEACQQPQVKEGSHLLIFAAYTKITPQDVDEYMDLIAKTREVPVEALSDFKSMITSSLFNGEVQHYAWTARQAYIAFGIGIVAAAEEKVDATPMEGFSVEALDRVLDLTEKNLSAVTILALGYRDPETDYLANAKKVRKRGADLFIHLP</sequence>
<dbReference type="PANTHER" id="PTHR43673:SF2">
    <property type="entry name" value="NITROREDUCTASE"/>
    <property type="match status" value="1"/>
</dbReference>
<dbReference type="Gene3D" id="3.40.109.10">
    <property type="entry name" value="NADH Oxidase"/>
    <property type="match status" value="1"/>
</dbReference>
<proteinExistence type="inferred from homology"/>
<dbReference type="AlphaFoldDB" id="A0A7W5DSE6"/>
<comment type="cofactor">
    <cofactor evidence="1">
        <name>FMN</name>
        <dbReference type="ChEBI" id="CHEBI:58210"/>
    </cofactor>
</comment>